<protein>
    <submittedName>
        <fullName evidence="6">NADH dehydrogenase subunit 1</fullName>
    </submittedName>
</protein>
<dbReference type="InterPro" id="IPR001694">
    <property type="entry name" value="NADH_UbQ_OxRdtase_su1/FPO"/>
</dbReference>
<reference evidence="6" key="1">
    <citation type="submission" date="2014-04" db="EMBL/GenBank/DDBJ databases">
        <title>Molecular Characterization of Ichthyophthirius multifiliis.</title>
        <authorList>
            <person name="Ellerbrock H.C."/>
            <person name="Therkelsen M.D."/>
            <person name="Feinstein S.A."/>
            <person name="Chang W.-J."/>
        </authorList>
    </citation>
    <scope>NUCLEOTIDE SEQUENCE</scope>
    <source>
        <strain evidence="6">NY7/1-509</strain>
    </source>
</reference>
<evidence type="ECO:0000313" key="7">
    <source>
        <dbReference type="EMBL" id="AOS88964.1"/>
    </source>
</evidence>
<accession>A0A0E3J9F8</accession>
<evidence type="ECO:0000256" key="3">
    <source>
        <dbReference type="ARBA" id="ARBA00022989"/>
    </source>
</evidence>
<dbReference type="GO" id="GO:0016020">
    <property type="term" value="C:membrane"/>
    <property type="evidence" value="ECO:0007669"/>
    <property type="project" value="UniProtKB-SubCell"/>
</dbReference>
<name>A0A0E3J9F8_ICHMU</name>
<keyword evidence="4 5" id="KW-0472">Membrane</keyword>
<keyword evidence="2 5" id="KW-0812">Transmembrane</keyword>
<proteinExistence type="predicted"/>
<feature type="transmembrane region" description="Helical" evidence="5">
    <location>
        <begin position="37"/>
        <end position="58"/>
    </location>
</feature>
<evidence type="ECO:0000256" key="5">
    <source>
        <dbReference type="SAM" id="Phobius"/>
    </source>
</evidence>
<dbReference type="AlphaFoldDB" id="A0A0E3J9F8"/>
<evidence type="ECO:0000313" key="6">
    <source>
        <dbReference type="EMBL" id="AJO61272.1"/>
    </source>
</evidence>
<dbReference type="EMBL" id="KT783605">
    <property type="protein sequence ID" value="AOS88964.1"/>
    <property type="molecule type" value="Genomic_DNA"/>
</dbReference>
<reference evidence="6" key="2">
    <citation type="journal article" date="2015" name="Mol. Phylogenet. Evol.">
        <title>Molecular genetic diversity and characterization of conjugation genes in the fish parasite Ichthyophthirius multifiliis.</title>
        <authorList>
            <person name="MacColl E."/>
            <person name="Therkelsen M.D."/>
            <person name="Sherpa T."/>
            <person name="Ellerbrock H."/>
            <person name="Johnston L.A."/>
            <person name="Jariwala R.H."/>
            <person name="Chang W."/>
            <person name="Gurtowski J."/>
            <person name="Schatz M.C."/>
            <person name="Mozammal Hossain M."/>
            <person name="Cassidy-Hanley D.M."/>
            <person name="Clark T.G."/>
            <person name="Chang W.J."/>
        </authorList>
    </citation>
    <scope>NUCLEOTIDE SEQUENCE</scope>
    <source>
        <strain evidence="6">NY7/1-509</strain>
    </source>
</reference>
<geneLocation type="mitochondrion" evidence="6"/>
<comment type="subcellular location">
    <subcellularLocation>
        <location evidence="1">Membrane</location>
        <topology evidence="1">Multi-pass membrane protein</topology>
    </subcellularLocation>
</comment>
<organism evidence="6">
    <name type="scientific">Ichthyophthirius multifiliis</name>
    <name type="common">White spot disease agent</name>
    <name type="synonym">Ich</name>
    <dbReference type="NCBI Taxonomy" id="5932"/>
    <lineage>
        <taxon>Eukaryota</taxon>
        <taxon>Sar</taxon>
        <taxon>Alveolata</taxon>
        <taxon>Ciliophora</taxon>
        <taxon>Intramacronucleata</taxon>
        <taxon>Oligohymenophorea</taxon>
        <taxon>Hymenostomatida</taxon>
        <taxon>Ophryoglenina</taxon>
        <taxon>Ichthyophthirius</taxon>
    </lineage>
</organism>
<evidence type="ECO:0000256" key="4">
    <source>
        <dbReference type="ARBA" id="ARBA00023136"/>
    </source>
</evidence>
<sequence length="59" mass="7238">MPYLLLLFKVLILCVVAIATRGTLPRYRFDQFTQLNWKHFIFIWIGYLVFLTIFYLFFI</sequence>
<dbReference type="Pfam" id="PF00146">
    <property type="entry name" value="NADHdh"/>
    <property type="match status" value="1"/>
</dbReference>
<reference evidence="7" key="3">
    <citation type="journal article" date="2017" name="Front. Microbiol.">
        <title>Diversity and universality of endosymbiotic Rickettsia in the fish parasite Ichthyophthirius multifiliis.</title>
        <authorList>
            <person name="Zaila K.E."/>
            <person name="Doak T.G."/>
            <person name="Ellerbrock H.C."/>
            <person name="Tung C.-H."/>
            <person name="Martins M.L."/>
            <person name="Kolbin D."/>
            <person name="Yao M.-C."/>
            <person name="Casidy-Hanley D.M."/>
            <person name="Clark T.G."/>
            <person name="Chang W.-J."/>
        </authorList>
    </citation>
    <scope>NUCLEOTIDE SEQUENCE</scope>
    <source>
        <strain evidence="7">TW1</strain>
    </source>
</reference>
<evidence type="ECO:0000256" key="2">
    <source>
        <dbReference type="ARBA" id="ARBA00022692"/>
    </source>
</evidence>
<keyword evidence="6" id="KW-0496">Mitochondrion</keyword>
<dbReference type="EMBL" id="KJ690560">
    <property type="protein sequence ID" value="AJO61272.1"/>
    <property type="molecule type" value="Genomic_DNA"/>
</dbReference>
<evidence type="ECO:0000256" key="1">
    <source>
        <dbReference type="ARBA" id="ARBA00004141"/>
    </source>
</evidence>
<keyword evidence="3 5" id="KW-1133">Transmembrane helix</keyword>